<comment type="caution">
    <text evidence="5">The sequence shown here is derived from an EMBL/GenBank/DDBJ whole genome shotgun (WGS) entry which is preliminary data.</text>
</comment>
<proteinExistence type="predicted"/>
<feature type="domain" description="Endonuclease/exonuclease/phosphatase" evidence="4">
    <location>
        <begin position="183"/>
        <end position="425"/>
    </location>
</feature>
<feature type="signal peptide" evidence="3">
    <location>
        <begin position="1"/>
        <end position="24"/>
    </location>
</feature>
<dbReference type="InterPro" id="IPR036691">
    <property type="entry name" value="Endo/exonu/phosph_ase_sf"/>
</dbReference>
<dbReference type="Pfam" id="PF03372">
    <property type="entry name" value="Exo_endo_phos"/>
    <property type="match status" value="1"/>
</dbReference>
<organism evidence="5 6">
    <name type="scientific">Ideonella lacteola</name>
    <dbReference type="NCBI Taxonomy" id="2984193"/>
    <lineage>
        <taxon>Bacteria</taxon>
        <taxon>Pseudomonadati</taxon>
        <taxon>Pseudomonadota</taxon>
        <taxon>Betaproteobacteria</taxon>
        <taxon>Burkholderiales</taxon>
        <taxon>Sphaerotilaceae</taxon>
        <taxon>Ideonella</taxon>
    </lineage>
</organism>
<evidence type="ECO:0000313" key="6">
    <source>
        <dbReference type="Proteomes" id="UP001371218"/>
    </source>
</evidence>
<evidence type="ECO:0000313" key="5">
    <source>
        <dbReference type="EMBL" id="MEK8033678.1"/>
    </source>
</evidence>
<dbReference type="InterPro" id="IPR017766">
    <property type="entry name" value="Sphingomyelinase/PLipase_C"/>
</dbReference>
<name>A0ABU9BW56_9BURK</name>
<protein>
    <submittedName>
        <fullName evidence="5">Sphingomyelin phosphodiesterase</fullName>
    </submittedName>
</protein>
<evidence type="ECO:0000259" key="4">
    <source>
        <dbReference type="Pfam" id="PF03372"/>
    </source>
</evidence>
<dbReference type="CDD" id="cd09078">
    <property type="entry name" value="nSMase"/>
    <property type="match status" value="1"/>
</dbReference>
<dbReference type="EMBL" id="JBBUTG010000019">
    <property type="protein sequence ID" value="MEK8033678.1"/>
    <property type="molecule type" value="Genomic_DNA"/>
</dbReference>
<dbReference type="InterPro" id="IPR038772">
    <property type="entry name" value="Sph/SMPD2-like"/>
</dbReference>
<evidence type="ECO:0000256" key="3">
    <source>
        <dbReference type="SAM" id="SignalP"/>
    </source>
</evidence>
<gene>
    <name evidence="5" type="ORF">AACH06_22880</name>
</gene>
<dbReference type="Gene3D" id="3.60.10.10">
    <property type="entry name" value="Endonuclease/exonuclease/phosphatase"/>
    <property type="match status" value="1"/>
</dbReference>
<keyword evidence="1 3" id="KW-0732">Signal</keyword>
<dbReference type="SUPFAM" id="SSF56219">
    <property type="entry name" value="DNase I-like"/>
    <property type="match status" value="1"/>
</dbReference>
<feature type="chain" id="PRO_5045373732" evidence="3">
    <location>
        <begin position="25"/>
        <end position="434"/>
    </location>
</feature>
<evidence type="ECO:0000256" key="1">
    <source>
        <dbReference type="ARBA" id="ARBA00022729"/>
    </source>
</evidence>
<keyword evidence="2" id="KW-0378">Hydrolase</keyword>
<accession>A0ABU9BW56</accession>
<dbReference type="InterPro" id="IPR005135">
    <property type="entry name" value="Endo/exonuclease/phosphatase"/>
</dbReference>
<keyword evidence="6" id="KW-1185">Reference proteome</keyword>
<dbReference type="RefSeq" id="WP_341428102.1">
    <property type="nucleotide sequence ID" value="NZ_JBBUTG010000019.1"/>
</dbReference>
<dbReference type="PANTHER" id="PTHR16320:SF23">
    <property type="entry name" value="SPHINGOMYELINASE C 1"/>
    <property type="match status" value="1"/>
</dbReference>
<sequence length="434" mass="48390">MNLTSLRRWLAAAVLLCGATTAQAETYIYVTNTTAQPLTVSTVQYGDKTLAKGSEWGTYDPVIPPYATRKVAWMNRDQGITSGKNFYFDTTVNGARGGPQVLKQKLRGKLVGSSIWHGAKANSFETPWYNDRSIHTNKVVREEHLSFKAEFTGGYDDIYYIVHDANVKEAPTSDPDTLKVLAYNTWGIFVARNICDRYAAMPEATTGFDVIVLSEVFDQGCREQLLNDLRAEYPYQTRLVDEPGNIMNGGVVAVSRWPIAAQDVYVYPDCTGDNCFSNKGFIYFEVIKQGKPYHVLGTHTNAYNGADDRRVRLVQLGQMGSYAAAHGVPTSEPVIYAGDLNVDRYATPDDYVQMLGLLHTGEPRYLGYGYTYDSTVNALGSGGREYLDYVFADGQHRAPRANDNTVRIYRSLNAPLWMDHDLSDHFAVSGVLQY</sequence>
<dbReference type="PANTHER" id="PTHR16320">
    <property type="entry name" value="SPHINGOMYELINASE FAMILY MEMBER"/>
    <property type="match status" value="1"/>
</dbReference>
<dbReference type="Proteomes" id="UP001371218">
    <property type="component" value="Unassembled WGS sequence"/>
</dbReference>
<evidence type="ECO:0000256" key="2">
    <source>
        <dbReference type="ARBA" id="ARBA00022801"/>
    </source>
</evidence>
<reference evidence="5 6" key="1">
    <citation type="submission" date="2024-04" db="EMBL/GenBank/DDBJ databases">
        <title>Novel species of the genus Ideonella isolated from streams.</title>
        <authorList>
            <person name="Lu H."/>
        </authorList>
    </citation>
    <scope>NUCLEOTIDE SEQUENCE [LARGE SCALE GENOMIC DNA]</scope>
    <source>
        <strain evidence="5 6">DXS29W</strain>
    </source>
</reference>